<evidence type="ECO:0000256" key="10">
    <source>
        <dbReference type="ARBA" id="ARBA00023136"/>
    </source>
</evidence>
<dbReference type="Proteomes" id="UP000594638">
    <property type="component" value="Unassembled WGS sequence"/>
</dbReference>
<dbReference type="GO" id="GO:0008308">
    <property type="term" value="F:voltage-gated monoatomic anion channel activity"/>
    <property type="evidence" value="ECO:0007669"/>
    <property type="project" value="InterPro"/>
</dbReference>
<keyword evidence="9" id="KW-0406">Ion transport</keyword>
<evidence type="ECO:0000256" key="7">
    <source>
        <dbReference type="ARBA" id="ARBA00022692"/>
    </source>
</evidence>
<feature type="transmembrane region" description="Helical" evidence="12">
    <location>
        <begin position="117"/>
        <end position="135"/>
    </location>
</feature>
<gene>
    <name evidence="13" type="ORF">OLEA9_A091578</name>
</gene>
<feature type="transmembrane region" description="Helical" evidence="12">
    <location>
        <begin position="269"/>
        <end position="287"/>
    </location>
</feature>
<dbReference type="InterPro" id="IPR038665">
    <property type="entry name" value="Voltage-dep_anion_channel_sf"/>
</dbReference>
<feature type="transmembrane region" description="Helical" evidence="12">
    <location>
        <begin position="204"/>
        <end position="225"/>
    </location>
</feature>
<dbReference type="FunFam" id="1.50.10.150:FF:000003">
    <property type="entry name" value="S-type anion channel SLAH1"/>
    <property type="match status" value="1"/>
</dbReference>
<dbReference type="CDD" id="cd09323">
    <property type="entry name" value="TDT_SLAC1_like"/>
    <property type="match status" value="1"/>
</dbReference>
<dbReference type="PANTHER" id="PTHR31269:SF60">
    <property type="entry name" value="S-TYPE ANION CHANNEL SLAH1"/>
    <property type="match status" value="1"/>
</dbReference>
<evidence type="ECO:0000313" key="14">
    <source>
        <dbReference type="Proteomes" id="UP000594638"/>
    </source>
</evidence>
<feature type="transmembrane region" description="Helical" evidence="12">
    <location>
        <begin position="299"/>
        <end position="317"/>
    </location>
</feature>
<comment type="subunit">
    <text evidence="4">Homotrimer.</text>
</comment>
<evidence type="ECO:0000256" key="1">
    <source>
        <dbReference type="ARBA" id="ARBA00004127"/>
    </source>
</evidence>
<evidence type="ECO:0000256" key="2">
    <source>
        <dbReference type="ARBA" id="ARBA00004236"/>
    </source>
</evidence>
<keyword evidence="14" id="KW-1185">Reference proteome</keyword>
<evidence type="ECO:0000256" key="4">
    <source>
        <dbReference type="ARBA" id="ARBA00011233"/>
    </source>
</evidence>
<keyword evidence="8 12" id="KW-1133">Transmembrane helix</keyword>
<feature type="transmembrane region" description="Helical" evidence="12">
    <location>
        <begin position="237"/>
        <end position="257"/>
    </location>
</feature>
<dbReference type="GO" id="GO:0012505">
    <property type="term" value="C:endomembrane system"/>
    <property type="evidence" value="ECO:0007669"/>
    <property type="project" value="UniProtKB-SubCell"/>
</dbReference>
<feature type="transmembrane region" description="Helical" evidence="12">
    <location>
        <begin position="177"/>
        <end position="198"/>
    </location>
</feature>
<evidence type="ECO:0000256" key="3">
    <source>
        <dbReference type="ARBA" id="ARBA00007808"/>
    </source>
</evidence>
<dbReference type="EMBL" id="CACTIH010009074">
    <property type="protein sequence ID" value="CAA3022643.1"/>
    <property type="molecule type" value="Genomic_DNA"/>
</dbReference>
<evidence type="ECO:0000256" key="11">
    <source>
        <dbReference type="ARBA" id="ARBA00054248"/>
    </source>
</evidence>
<evidence type="ECO:0000256" key="8">
    <source>
        <dbReference type="ARBA" id="ARBA00022989"/>
    </source>
</evidence>
<feature type="transmembrane region" description="Helical" evidence="12">
    <location>
        <begin position="81"/>
        <end position="105"/>
    </location>
</feature>
<keyword evidence="6" id="KW-1003">Cell membrane</keyword>
<name>A0A8S0UXU4_OLEEU</name>
<protein>
    <submittedName>
        <fullName evidence="13">S-type anion channel SLAH1-like</fullName>
    </submittedName>
</protein>
<dbReference type="PANTHER" id="PTHR31269">
    <property type="entry name" value="S-TYPE ANION CHANNEL SLAH3"/>
    <property type="match status" value="1"/>
</dbReference>
<evidence type="ECO:0000313" key="13">
    <source>
        <dbReference type="EMBL" id="CAA3022643.1"/>
    </source>
</evidence>
<keyword evidence="10 12" id="KW-0472">Membrane</keyword>
<proteinExistence type="inferred from homology"/>
<reference evidence="13 14" key="1">
    <citation type="submission" date="2019-12" db="EMBL/GenBank/DDBJ databases">
        <authorList>
            <person name="Alioto T."/>
            <person name="Alioto T."/>
            <person name="Gomez Garrido J."/>
        </authorList>
    </citation>
    <scope>NUCLEOTIDE SEQUENCE [LARGE SCALE GENOMIC DNA]</scope>
</reference>
<dbReference type="InterPro" id="IPR004695">
    <property type="entry name" value="SLAC1/Mae1/Ssu1/TehA"/>
</dbReference>
<keyword evidence="5" id="KW-0813">Transport</keyword>
<keyword evidence="7 12" id="KW-0812">Transmembrane</keyword>
<comment type="caution">
    <text evidence="13">The sequence shown here is derived from an EMBL/GenBank/DDBJ whole genome shotgun (WGS) entry which is preliminary data.</text>
</comment>
<dbReference type="Gramene" id="OE9A091578T1">
    <property type="protein sequence ID" value="OE9A091578C1"/>
    <property type="gene ID" value="OE9A091578"/>
</dbReference>
<evidence type="ECO:0000256" key="5">
    <source>
        <dbReference type="ARBA" id="ARBA00022448"/>
    </source>
</evidence>
<organism evidence="13 14">
    <name type="scientific">Olea europaea subsp. europaea</name>
    <dbReference type="NCBI Taxonomy" id="158383"/>
    <lineage>
        <taxon>Eukaryota</taxon>
        <taxon>Viridiplantae</taxon>
        <taxon>Streptophyta</taxon>
        <taxon>Embryophyta</taxon>
        <taxon>Tracheophyta</taxon>
        <taxon>Spermatophyta</taxon>
        <taxon>Magnoliopsida</taxon>
        <taxon>eudicotyledons</taxon>
        <taxon>Gunneridae</taxon>
        <taxon>Pentapetalae</taxon>
        <taxon>asterids</taxon>
        <taxon>lamiids</taxon>
        <taxon>Lamiales</taxon>
        <taxon>Oleaceae</taxon>
        <taxon>Oleeae</taxon>
        <taxon>Olea</taxon>
    </lineage>
</organism>
<evidence type="ECO:0000256" key="6">
    <source>
        <dbReference type="ARBA" id="ARBA00022475"/>
    </source>
</evidence>
<evidence type="ECO:0000256" key="12">
    <source>
        <dbReference type="SAM" id="Phobius"/>
    </source>
</evidence>
<feature type="transmembrane region" description="Helical" evidence="12">
    <location>
        <begin position="323"/>
        <end position="349"/>
    </location>
</feature>
<evidence type="ECO:0000256" key="9">
    <source>
        <dbReference type="ARBA" id="ARBA00023065"/>
    </source>
</evidence>
<dbReference type="AlphaFoldDB" id="A0A8S0UXU4"/>
<comment type="function">
    <text evidence="11">Slow, weak voltage-dependent S-type anion efflux channel involved in maintenance of anion homeostasis.</text>
</comment>
<dbReference type="Gene3D" id="1.50.10.150">
    <property type="entry name" value="Voltage-dependent anion channel"/>
    <property type="match status" value="1"/>
</dbReference>
<sequence>MEDSSIKIVIDSSNNPQGNGDIAKKSPPSILTRLHAGYFRITLSFGGQVLLWKTLSEHVYETQAIHVILHIHTFPSMAFLLLWWLALCILTLLSVLYILRCIFYFNLVKAEFLHHVGVNYLFTPWISWLILLQTVPFVTANAVSYHILWWVFVVPVVVLDLKIYGQWFTTEKRFLSMVANPTSQLSVIGNLVGAWTAARMGWKESAVCIFTLGLAHYLVVFITLYQRLSGANRFPAMLRPVFFLFVAAPSIGSLAWSSISGSFDMPCKMLFFLSLFLFSSLICRPRIFKKSMKRFNVAWWAYSFPLTFLALASAEYAQQVKGVVAPTLLLIISALSVLVFLVILVITVINTDKLLRESDPYLGFAGNTYKS</sequence>
<dbReference type="Pfam" id="PF03595">
    <property type="entry name" value="SLAC1"/>
    <property type="match status" value="1"/>
</dbReference>
<dbReference type="InterPro" id="IPR030183">
    <property type="entry name" value="SLAC/SLAH"/>
</dbReference>
<feature type="transmembrane region" description="Helical" evidence="12">
    <location>
        <begin position="147"/>
        <end position="165"/>
    </location>
</feature>
<accession>A0A8S0UXU4</accession>
<dbReference type="OrthoDB" id="1867618at2759"/>
<dbReference type="GO" id="GO:0005886">
    <property type="term" value="C:plasma membrane"/>
    <property type="evidence" value="ECO:0007669"/>
    <property type="project" value="UniProtKB-SubCell"/>
</dbReference>
<comment type="subcellular location">
    <subcellularLocation>
        <location evidence="2">Cell membrane</location>
    </subcellularLocation>
    <subcellularLocation>
        <location evidence="1">Endomembrane system</location>
        <topology evidence="1">Multi-pass membrane protein</topology>
    </subcellularLocation>
</comment>
<comment type="similarity">
    <text evidence="3">Belongs to the SLAC1 S-type anion channel family.</text>
</comment>
<dbReference type="GO" id="GO:0006873">
    <property type="term" value="P:intracellular monoatomic ion homeostasis"/>
    <property type="evidence" value="ECO:0007669"/>
    <property type="project" value="InterPro"/>
</dbReference>